<reference evidence="2" key="1">
    <citation type="journal article" date="2020" name="Fungal Divers.">
        <title>Resolving the Mortierellaceae phylogeny through synthesis of multi-gene phylogenetics and phylogenomics.</title>
        <authorList>
            <person name="Vandepol N."/>
            <person name="Liber J."/>
            <person name="Desiro A."/>
            <person name="Na H."/>
            <person name="Kennedy M."/>
            <person name="Barry K."/>
            <person name="Grigoriev I.V."/>
            <person name="Miller A.N."/>
            <person name="O'Donnell K."/>
            <person name="Stajich J.E."/>
            <person name="Bonito G."/>
        </authorList>
    </citation>
    <scope>NUCLEOTIDE SEQUENCE</scope>
    <source>
        <strain evidence="2">KOD948</strain>
    </source>
</reference>
<organism evidence="2 3">
    <name type="scientific">Mortierella polycephala</name>
    <dbReference type="NCBI Taxonomy" id="41804"/>
    <lineage>
        <taxon>Eukaryota</taxon>
        <taxon>Fungi</taxon>
        <taxon>Fungi incertae sedis</taxon>
        <taxon>Mucoromycota</taxon>
        <taxon>Mortierellomycotina</taxon>
        <taxon>Mortierellomycetes</taxon>
        <taxon>Mortierellales</taxon>
        <taxon>Mortierellaceae</taxon>
        <taxon>Mortierella</taxon>
    </lineage>
</organism>
<dbReference type="EMBL" id="JAAAJA010000062">
    <property type="protein sequence ID" value="KAG0263890.1"/>
    <property type="molecule type" value="Genomic_DNA"/>
</dbReference>
<proteinExistence type="predicted"/>
<evidence type="ECO:0000313" key="2">
    <source>
        <dbReference type="EMBL" id="KAG0263890.1"/>
    </source>
</evidence>
<dbReference type="Proteomes" id="UP000726737">
    <property type="component" value="Unassembled WGS sequence"/>
</dbReference>
<keyword evidence="3" id="KW-1185">Reference proteome</keyword>
<evidence type="ECO:0000256" key="1">
    <source>
        <dbReference type="SAM" id="MobiDB-lite"/>
    </source>
</evidence>
<protein>
    <submittedName>
        <fullName evidence="2">Uncharacterized protein</fullName>
    </submittedName>
</protein>
<name>A0A9P6QB38_9FUNG</name>
<sequence>MTRKRKQQDDDNISSIEVKDMGQESPKQQEGRDAGAEDVVEPTWGGMKMSNLPTSRDDDENDSSLGEWWRETRVLQRMGAAIRDSFTTLSLLIPTRPSMKSRRIKRRGRKHAPLGRSDSESNVGQEESFAEDLVDPCLQRRAPIHCLTSAAQRMLATGYQKWIKYPVVEWSFSQLDNKFDYGYDEYYIDIPEWKARPGDPDMPSCKVNAYGISAYSRRGRFQKSVDPIQLAERSSVSTLVREAITEWIMSGSYQGLCRVLNELAKKSPLLRKLFEALPMGTATTTGTDDVMQGPMVSREKGLKEDEMLRQGHYGLPRYLRPGRKDRGNIRSHLYSERGRSGESLKMSEGKKGIDAFIPKIILPGTKSRKKVRGGFNRARKVEKAERRKKVRRRLMPVDAKSRRENSL</sequence>
<dbReference type="AlphaFoldDB" id="A0A9P6QB38"/>
<comment type="caution">
    <text evidence="2">The sequence shown here is derived from an EMBL/GenBank/DDBJ whole genome shotgun (WGS) entry which is preliminary data.</text>
</comment>
<feature type="compositionally biased region" description="Basic residues" evidence="1">
    <location>
        <begin position="368"/>
        <end position="378"/>
    </location>
</feature>
<feature type="compositionally biased region" description="Basic residues" evidence="1">
    <location>
        <begin position="99"/>
        <end position="113"/>
    </location>
</feature>
<feature type="region of interest" description="Disordered" evidence="1">
    <location>
        <begin position="368"/>
        <end position="407"/>
    </location>
</feature>
<evidence type="ECO:0000313" key="3">
    <source>
        <dbReference type="Proteomes" id="UP000726737"/>
    </source>
</evidence>
<feature type="region of interest" description="Disordered" evidence="1">
    <location>
        <begin position="1"/>
        <end position="64"/>
    </location>
</feature>
<feature type="compositionally biased region" description="Basic and acidic residues" evidence="1">
    <location>
        <begin position="17"/>
        <end position="35"/>
    </location>
</feature>
<gene>
    <name evidence="2" type="ORF">BG011_007844</name>
</gene>
<feature type="region of interest" description="Disordered" evidence="1">
    <location>
        <begin position="99"/>
        <end position="127"/>
    </location>
</feature>
<accession>A0A9P6QB38</accession>